<dbReference type="Pfam" id="PF00892">
    <property type="entry name" value="EamA"/>
    <property type="match status" value="2"/>
</dbReference>
<dbReference type="OrthoDB" id="3190463at2"/>
<evidence type="ECO:0000313" key="9">
    <source>
        <dbReference type="EMBL" id="PPK49110.1"/>
    </source>
</evidence>
<name>A0A2S6FZP4_9CLOT</name>
<dbReference type="EMBL" id="PTIS01000002">
    <property type="protein sequence ID" value="PPK49110.1"/>
    <property type="molecule type" value="Genomic_DNA"/>
</dbReference>
<feature type="transmembrane region" description="Helical" evidence="7">
    <location>
        <begin position="139"/>
        <end position="156"/>
    </location>
</feature>
<feature type="domain" description="EamA" evidence="8">
    <location>
        <begin position="194"/>
        <end position="328"/>
    </location>
</feature>
<dbReference type="PANTHER" id="PTHR32322">
    <property type="entry name" value="INNER MEMBRANE TRANSPORTER"/>
    <property type="match status" value="1"/>
</dbReference>
<dbReference type="PANTHER" id="PTHR32322:SF18">
    <property type="entry name" value="S-ADENOSYLMETHIONINE_S-ADENOSYLHOMOCYSTEINE TRANSPORTER"/>
    <property type="match status" value="1"/>
</dbReference>
<evidence type="ECO:0000259" key="8">
    <source>
        <dbReference type="Pfam" id="PF00892"/>
    </source>
</evidence>
<gene>
    <name evidence="9" type="ORF">BD821_10221</name>
</gene>
<proteinExistence type="inferred from homology"/>
<comment type="caution">
    <text evidence="9">The sequence shown here is derived from an EMBL/GenBank/DDBJ whole genome shotgun (WGS) entry which is preliminary data.</text>
</comment>
<dbReference type="SUPFAM" id="SSF103481">
    <property type="entry name" value="Multidrug resistance efflux transporter EmrE"/>
    <property type="match status" value="2"/>
</dbReference>
<feature type="transmembrane region" description="Helical" evidence="7">
    <location>
        <begin position="309"/>
        <end position="328"/>
    </location>
</feature>
<feature type="transmembrane region" description="Helical" evidence="7">
    <location>
        <begin position="107"/>
        <end position="127"/>
    </location>
</feature>
<feature type="transmembrane region" description="Helical" evidence="7">
    <location>
        <begin position="222"/>
        <end position="245"/>
    </location>
</feature>
<feature type="transmembrane region" description="Helical" evidence="7">
    <location>
        <begin position="163"/>
        <end position="183"/>
    </location>
</feature>
<dbReference type="InterPro" id="IPR000620">
    <property type="entry name" value="EamA_dom"/>
</dbReference>
<dbReference type="STRING" id="37659.GCA_000703125_01619"/>
<feature type="transmembrane region" description="Helical" evidence="7">
    <location>
        <begin position="285"/>
        <end position="303"/>
    </location>
</feature>
<reference evidence="9 10" key="1">
    <citation type="submission" date="2018-02" db="EMBL/GenBank/DDBJ databases">
        <title>Genomic Encyclopedia of Archaeal and Bacterial Type Strains, Phase II (KMG-II): from individual species to whole genera.</title>
        <authorList>
            <person name="Goeker M."/>
        </authorList>
    </citation>
    <scope>NUCLEOTIDE SEQUENCE [LARGE SCALE GENOMIC DNA]</scope>
    <source>
        <strain evidence="9 10">DSM 15099</strain>
    </source>
</reference>
<organism evidence="9 10">
    <name type="scientific">Clostridium algidicarnis DSM 15099</name>
    <dbReference type="NCBI Taxonomy" id="1121295"/>
    <lineage>
        <taxon>Bacteria</taxon>
        <taxon>Bacillati</taxon>
        <taxon>Bacillota</taxon>
        <taxon>Clostridia</taxon>
        <taxon>Eubacteriales</taxon>
        <taxon>Clostridiaceae</taxon>
        <taxon>Clostridium</taxon>
    </lineage>
</organism>
<dbReference type="RefSeq" id="WP_104409141.1">
    <property type="nucleotide sequence ID" value="NZ_PTIS01000002.1"/>
</dbReference>
<comment type="subcellular location">
    <subcellularLocation>
        <location evidence="1">Cell membrane</location>
        <topology evidence="1">Multi-pass membrane protein</topology>
    </subcellularLocation>
</comment>
<evidence type="ECO:0000256" key="4">
    <source>
        <dbReference type="ARBA" id="ARBA00022692"/>
    </source>
</evidence>
<keyword evidence="3" id="KW-1003">Cell membrane</keyword>
<dbReference type="InterPro" id="IPR050638">
    <property type="entry name" value="AA-Vitamin_Transporters"/>
</dbReference>
<evidence type="ECO:0000256" key="2">
    <source>
        <dbReference type="ARBA" id="ARBA00007362"/>
    </source>
</evidence>
<feature type="transmembrane region" description="Helical" evidence="7">
    <location>
        <begin position="37"/>
        <end position="55"/>
    </location>
</feature>
<evidence type="ECO:0000256" key="6">
    <source>
        <dbReference type="ARBA" id="ARBA00023136"/>
    </source>
</evidence>
<dbReference type="InterPro" id="IPR037185">
    <property type="entry name" value="EmrE-like"/>
</dbReference>
<evidence type="ECO:0000256" key="3">
    <source>
        <dbReference type="ARBA" id="ARBA00022475"/>
    </source>
</evidence>
<feature type="transmembrane region" description="Helical" evidence="7">
    <location>
        <begin position="257"/>
        <end position="278"/>
    </location>
</feature>
<dbReference type="GO" id="GO:0005886">
    <property type="term" value="C:plasma membrane"/>
    <property type="evidence" value="ECO:0007669"/>
    <property type="project" value="UniProtKB-SubCell"/>
</dbReference>
<protein>
    <submittedName>
        <fullName evidence="9">Drug/metabolite transporter (DMT)-like permease</fullName>
    </submittedName>
</protein>
<feature type="transmembrane region" description="Helical" evidence="7">
    <location>
        <begin position="189"/>
        <end position="210"/>
    </location>
</feature>
<evidence type="ECO:0000256" key="7">
    <source>
        <dbReference type="SAM" id="Phobius"/>
    </source>
</evidence>
<sequence>MKLNNYKGTNEKKDDTQNKIIENKNDDKETTVFNKSYMVMILALISCFLWGSAFPSVKVGYEMFSIGGDDTYQKIIFAGFRFLISSIMIFIFCIVTGRTLKVKKEDLSKVAFLGVVQTSIQYVFFYIGLSNTTGTKGSILAATNTFFSVIIAHFFYKEDKLSFRRIVGVVLGFMGVAIVNMNGGKIQGGFTFTGEGFVVISSLVGALAGIYTKKIAKDISPFAISAYQLFIGSIFLILSGFMGGARVLHFTPKSAVLLLYLGFISAAAFSIWTVLLKYNGVGKVTIYKFSIPLFGVFLSYVFLGERSLGTNVVIAVILVILGIILINTEPKAKSQMKL</sequence>
<comment type="similarity">
    <text evidence="2">Belongs to the EamA transporter family.</text>
</comment>
<dbReference type="Proteomes" id="UP000239863">
    <property type="component" value="Unassembled WGS sequence"/>
</dbReference>
<evidence type="ECO:0000256" key="5">
    <source>
        <dbReference type="ARBA" id="ARBA00022989"/>
    </source>
</evidence>
<keyword evidence="4 7" id="KW-0812">Transmembrane</keyword>
<evidence type="ECO:0000256" key="1">
    <source>
        <dbReference type="ARBA" id="ARBA00004651"/>
    </source>
</evidence>
<keyword evidence="5 7" id="KW-1133">Transmembrane helix</keyword>
<evidence type="ECO:0000313" key="10">
    <source>
        <dbReference type="Proteomes" id="UP000239863"/>
    </source>
</evidence>
<dbReference type="AlphaFoldDB" id="A0A2S6FZP4"/>
<keyword evidence="6 7" id="KW-0472">Membrane</keyword>
<feature type="domain" description="EamA" evidence="8">
    <location>
        <begin position="39"/>
        <end position="180"/>
    </location>
</feature>
<accession>A0A2S6FZP4</accession>
<feature type="transmembrane region" description="Helical" evidence="7">
    <location>
        <begin position="75"/>
        <end position="95"/>
    </location>
</feature>